<evidence type="ECO:0000256" key="14">
    <source>
        <dbReference type="RuleBase" id="RU004175"/>
    </source>
</evidence>
<feature type="binding site" evidence="8 12">
    <location>
        <position position="414"/>
    </location>
    <ligand>
        <name>substrate</name>
    </ligand>
</feature>
<evidence type="ECO:0000256" key="7">
    <source>
        <dbReference type="ARBA" id="ARBA00049489"/>
    </source>
</evidence>
<feature type="active site" description="Proton acceptor" evidence="8 10">
    <location>
        <position position="322"/>
    </location>
</feature>
<keyword evidence="5 8" id="KW-0862">Zinc</keyword>
<dbReference type="CDD" id="cd06572">
    <property type="entry name" value="Histidinol_dh"/>
    <property type="match status" value="1"/>
</dbReference>
<feature type="binding site" evidence="8 12">
    <location>
        <position position="256"/>
    </location>
    <ligand>
        <name>substrate</name>
    </ligand>
</feature>
<name>A0A9D1E7F2_9FIRM</name>
<feature type="binding site" evidence="8 13">
    <location>
        <position position="253"/>
    </location>
    <ligand>
        <name>Zn(2+)</name>
        <dbReference type="ChEBI" id="CHEBI:29105"/>
    </ligand>
</feature>
<keyword evidence="8" id="KW-0028">Amino-acid biosynthesis</keyword>
<dbReference type="GO" id="GO:0000105">
    <property type="term" value="P:L-histidine biosynthetic process"/>
    <property type="evidence" value="ECO:0007669"/>
    <property type="project" value="UniProtKB-UniRule"/>
</dbReference>
<evidence type="ECO:0000313" key="15">
    <source>
        <dbReference type="EMBL" id="HIR67494.1"/>
    </source>
</evidence>
<dbReference type="EC" id="1.1.1.23" evidence="3 8"/>
<dbReference type="Pfam" id="PF00815">
    <property type="entry name" value="Histidinol_dh"/>
    <property type="match status" value="1"/>
</dbReference>
<feature type="binding site" evidence="8 13">
    <location>
        <position position="414"/>
    </location>
    <ligand>
        <name>Zn(2+)</name>
        <dbReference type="ChEBI" id="CHEBI:29105"/>
    </ligand>
</feature>
<dbReference type="Gene3D" id="1.20.5.1300">
    <property type="match status" value="1"/>
</dbReference>
<dbReference type="InterPro" id="IPR001692">
    <property type="entry name" value="Histidinol_DH_CS"/>
</dbReference>
<dbReference type="AlphaFoldDB" id="A0A9D1E7F2"/>
<dbReference type="GO" id="GO:0004399">
    <property type="term" value="F:histidinol dehydrogenase activity"/>
    <property type="evidence" value="ECO:0007669"/>
    <property type="project" value="UniProtKB-UniRule"/>
</dbReference>
<feature type="binding site" evidence="8 11">
    <location>
        <position position="123"/>
    </location>
    <ligand>
        <name>NAD(+)</name>
        <dbReference type="ChEBI" id="CHEBI:57540"/>
    </ligand>
</feature>
<dbReference type="PANTHER" id="PTHR21256">
    <property type="entry name" value="HISTIDINOL DEHYDROGENASE HDH"/>
    <property type="match status" value="1"/>
</dbReference>
<dbReference type="SUPFAM" id="SSF53720">
    <property type="entry name" value="ALDH-like"/>
    <property type="match status" value="1"/>
</dbReference>
<dbReference type="GO" id="GO:0005829">
    <property type="term" value="C:cytosol"/>
    <property type="evidence" value="ECO:0007669"/>
    <property type="project" value="TreeGrafter"/>
</dbReference>
<dbReference type="EMBL" id="DVHK01000113">
    <property type="protein sequence ID" value="HIR67494.1"/>
    <property type="molecule type" value="Genomic_DNA"/>
</dbReference>
<dbReference type="Proteomes" id="UP000823913">
    <property type="component" value="Unassembled WGS sequence"/>
</dbReference>
<evidence type="ECO:0000256" key="12">
    <source>
        <dbReference type="PIRSR" id="PIRSR000099-3"/>
    </source>
</evidence>
<sequence>MIKPVRYSENNKNDILKRTSGSTADYEEGVKKIISDVRSRGDEALKEYTIKFDGVKLDDLRVSPQEFDEAEGIVGSDYKAMLQRATENIATFHRAQLRQGFEIKGNGFILGQKVTPLESAGLYVPGGKAAYPSTVLMNAVPAKIAGVNRIVMVTPPLQNGKIKPEVLVAAKIAGVSEVYKVGGAQAIAALAYGTESIKKVNKITGPGNIYVAAAKKLVYGDCGIDMIAGPSEILIIADGDADAENVAADLLSQAEHDELATAVLITNSMDLAQNVCAALENRLKNLARRAIAQASIKNNCKVIVTDDLERAVQLSDELAPEHLELAVKEPFELLKKVRNAGSVFLGYNTPEPVGDYYAGPNHTLPTGGTAKFSSPLGVEDFIKTTQYIYYTREKLRESADDIVMFANSEGLTAHAQSVSVRIEK</sequence>
<dbReference type="FunFam" id="3.40.50.1980:FF:000026">
    <property type="entry name" value="Histidinol dehydrogenase"/>
    <property type="match status" value="1"/>
</dbReference>
<feature type="binding site" evidence="8 12">
    <location>
        <position position="231"/>
    </location>
    <ligand>
        <name>substrate</name>
    </ligand>
</feature>
<feature type="binding site" evidence="8 12">
    <location>
        <position position="355"/>
    </location>
    <ligand>
        <name>substrate</name>
    </ligand>
</feature>
<comment type="catalytic activity">
    <reaction evidence="7 8">
        <text>L-histidinol + 2 NAD(+) + H2O = L-histidine + 2 NADH + 3 H(+)</text>
        <dbReference type="Rhea" id="RHEA:20641"/>
        <dbReference type="ChEBI" id="CHEBI:15377"/>
        <dbReference type="ChEBI" id="CHEBI:15378"/>
        <dbReference type="ChEBI" id="CHEBI:57540"/>
        <dbReference type="ChEBI" id="CHEBI:57595"/>
        <dbReference type="ChEBI" id="CHEBI:57699"/>
        <dbReference type="ChEBI" id="CHEBI:57945"/>
        <dbReference type="EC" id="1.1.1.23"/>
    </reaction>
</comment>
<comment type="similarity">
    <text evidence="2 8 9 14">Belongs to the histidinol dehydrogenase family.</text>
</comment>
<feature type="binding site" evidence="8 12">
    <location>
        <position position="253"/>
    </location>
    <ligand>
        <name>substrate</name>
    </ligand>
</feature>
<dbReference type="PROSITE" id="PS00611">
    <property type="entry name" value="HISOL_DEHYDROGENASE"/>
    <property type="match status" value="1"/>
</dbReference>
<feature type="active site" description="Proton acceptor" evidence="8 10">
    <location>
        <position position="321"/>
    </location>
</feature>
<evidence type="ECO:0000256" key="5">
    <source>
        <dbReference type="ARBA" id="ARBA00022833"/>
    </source>
</evidence>
<accession>A0A9D1E7F2</accession>
<dbReference type="InterPro" id="IPR016161">
    <property type="entry name" value="Ald_DH/histidinol_DH"/>
</dbReference>
<keyword evidence="8" id="KW-0368">Histidine biosynthesis</keyword>
<dbReference type="InterPro" id="IPR022695">
    <property type="entry name" value="Histidinol_DH_monofunct"/>
</dbReference>
<evidence type="ECO:0000256" key="9">
    <source>
        <dbReference type="PIRNR" id="PIRNR000099"/>
    </source>
</evidence>
<dbReference type="Gene3D" id="3.40.50.1980">
    <property type="entry name" value="Nitrogenase molybdenum iron protein domain"/>
    <property type="match status" value="2"/>
</dbReference>
<dbReference type="HAMAP" id="MF_01024">
    <property type="entry name" value="HisD"/>
    <property type="match status" value="1"/>
</dbReference>
<evidence type="ECO:0000256" key="4">
    <source>
        <dbReference type="ARBA" id="ARBA00022723"/>
    </source>
</evidence>
<dbReference type="PIRSF" id="PIRSF000099">
    <property type="entry name" value="Histidinol_dh"/>
    <property type="match status" value="1"/>
</dbReference>
<feature type="binding site" evidence="8 11">
    <location>
        <position position="208"/>
    </location>
    <ligand>
        <name>NAD(+)</name>
        <dbReference type="ChEBI" id="CHEBI:57540"/>
    </ligand>
</feature>
<keyword evidence="6 8" id="KW-0560">Oxidoreductase</keyword>
<reference evidence="15" key="2">
    <citation type="journal article" date="2021" name="PeerJ">
        <title>Extensive microbial diversity within the chicken gut microbiome revealed by metagenomics and culture.</title>
        <authorList>
            <person name="Gilroy R."/>
            <person name="Ravi A."/>
            <person name="Getino M."/>
            <person name="Pursley I."/>
            <person name="Horton D.L."/>
            <person name="Alikhan N.F."/>
            <person name="Baker D."/>
            <person name="Gharbi K."/>
            <person name="Hall N."/>
            <person name="Watson M."/>
            <person name="Adriaenssens E.M."/>
            <person name="Foster-Nyarko E."/>
            <person name="Jarju S."/>
            <person name="Secka A."/>
            <person name="Antonio M."/>
            <person name="Oren A."/>
            <person name="Chaudhuri R.R."/>
            <person name="La Ragione R."/>
            <person name="Hildebrand F."/>
            <person name="Pallen M.J."/>
        </authorList>
    </citation>
    <scope>NUCLEOTIDE SEQUENCE</scope>
    <source>
        <strain evidence="15">ChiW16-3235</strain>
    </source>
</reference>
<dbReference type="PANTHER" id="PTHR21256:SF2">
    <property type="entry name" value="HISTIDINE BIOSYNTHESIS TRIFUNCTIONAL PROTEIN"/>
    <property type="match status" value="1"/>
</dbReference>
<comment type="cofactor">
    <cofactor evidence="8 13">
        <name>Zn(2+)</name>
        <dbReference type="ChEBI" id="CHEBI:29105"/>
    </cofactor>
    <text evidence="8 13">Binds 1 zinc ion per subunit.</text>
</comment>
<evidence type="ECO:0000256" key="13">
    <source>
        <dbReference type="PIRSR" id="PIRSR000099-4"/>
    </source>
</evidence>
<evidence type="ECO:0000256" key="3">
    <source>
        <dbReference type="ARBA" id="ARBA00012965"/>
    </source>
</evidence>
<evidence type="ECO:0000256" key="11">
    <source>
        <dbReference type="PIRSR" id="PIRSR000099-2"/>
    </source>
</evidence>
<feature type="binding site" evidence="8 11">
    <location>
        <position position="185"/>
    </location>
    <ligand>
        <name>NAD(+)</name>
        <dbReference type="ChEBI" id="CHEBI:57540"/>
    </ligand>
</feature>
<evidence type="ECO:0000313" key="16">
    <source>
        <dbReference type="Proteomes" id="UP000823913"/>
    </source>
</evidence>
<dbReference type="PRINTS" id="PR00083">
    <property type="entry name" value="HOLDHDRGNASE"/>
</dbReference>
<feature type="binding site" evidence="8 12">
    <location>
        <position position="322"/>
    </location>
    <ligand>
        <name>substrate</name>
    </ligand>
</feature>
<dbReference type="NCBIfam" id="TIGR00069">
    <property type="entry name" value="hisD"/>
    <property type="match status" value="1"/>
</dbReference>
<feature type="binding site" evidence="8 13">
    <location>
        <position position="256"/>
    </location>
    <ligand>
        <name>Zn(2+)</name>
        <dbReference type="ChEBI" id="CHEBI:29105"/>
    </ligand>
</feature>
<dbReference type="FunFam" id="3.40.50.1980:FF:000001">
    <property type="entry name" value="Histidinol dehydrogenase"/>
    <property type="match status" value="1"/>
</dbReference>
<reference evidence="15" key="1">
    <citation type="submission" date="2020-10" db="EMBL/GenBank/DDBJ databases">
        <authorList>
            <person name="Gilroy R."/>
        </authorList>
    </citation>
    <scope>NUCLEOTIDE SEQUENCE</scope>
    <source>
        <strain evidence="15">ChiW16-3235</strain>
    </source>
</reference>
<organism evidence="15 16">
    <name type="scientific">Candidatus Coproplasma avicola</name>
    <dbReference type="NCBI Taxonomy" id="2840744"/>
    <lineage>
        <taxon>Bacteria</taxon>
        <taxon>Bacillati</taxon>
        <taxon>Bacillota</taxon>
        <taxon>Clostridia</taxon>
        <taxon>Eubacteriales</taxon>
        <taxon>Candidatus Coproplasma</taxon>
    </lineage>
</organism>
<keyword evidence="4 8" id="KW-0479">Metal-binding</keyword>
<dbReference type="GO" id="GO:0051287">
    <property type="term" value="F:NAD binding"/>
    <property type="evidence" value="ECO:0007669"/>
    <property type="project" value="InterPro"/>
</dbReference>
<protein>
    <recommendedName>
        <fullName evidence="3 8">Histidinol dehydrogenase</fullName>
        <shortName evidence="8">HDH</shortName>
        <ecNumber evidence="3 8">1.1.1.23</ecNumber>
    </recommendedName>
</protein>
<comment type="function">
    <text evidence="1 8">Catalyzes the sequential NAD-dependent oxidations of L-histidinol to L-histidinaldehyde and then to L-histidine.</text>
</comment>
<dbReference type="GO" id="GO:0008270">
    <property type="term" value="F:zinc ion binding"/>
    <property type="evidence" value="ECO:0007669"/>
    <property type="project" value="UniProtKB-UniRule"/>
</dbReference>
<proteinExistence type="inferred from homology"/>
<evidence type="ECO:0000256" key="10">
    <source>
        <dbReference type="PIRSR" id="PIRSR000099-1"/>
    </source>
</evidence>
<feature type="binding site" evidence="8 12">
    <location>
        <position position="409"/>
    </location>
    <ligand>
        <name>substrate</name>
    </ligand>
</feature>
<evidence type="ECO:0000256" key="6">
    <source>
        <dbReference type="ARBA" id="ARBA00023002"/>
    </source>
</evidence>
<comment type="pathway">
    <text evidence="8">Amino-acid biosynthesis; L-histidine biosynthesis; L-histidine from 5-phospho-alpha-D-ribose 1-diphosphate: step 9/9.</text>
</comment>
<gene>
    <name evidence="8 15" type="primary">hisD</name>
    <name evidence="15" type="ORF">IAB94_05565</name>
</gene>
<comment type="caution">
    <text evidence="15">The sequence shown here is derived from an EMBL/GenBank/DDBJ whole genome shotgun (WGS) entry which is preliminary data.</text>
</comment>
<evidence type="ECO:0000256" key="8">
    <source>
        <dbReference type="HAMAP-Rule" id="MF_01024"/>
    </source>
</evidence>
<keyword evidence="8 11" id="KW-0520">NAD</keyword>
<dbReference type="InterPro" id="IPR012131">
    <property type="entry name" value="Hstdl_DH"/>
</dbReference>
<feature type="binding site" evidence="8 13">
    <location>
        <position position="355"/>
    </location>
    <ligand>
        <name>Zn(2+)</name>
        <dbReference type="ChEBI" id="CHEBI:29105"/>
    </ligand>
</feature>
<evidence type="ECO:0000256" key="1">
    <source>
        <dbReference type="ARBA" id="ARBA00003850"/>
    </source>
</evidence>
<evidence type="ECO:0000256" key="2">
    <source>
        <dbReference type="ARBA" id="ARBA00010178"/>
    </source>
</evidence>